<keyword evidence="2" id="KW-1185">Reference proteome</keyword>
<evidence type="ECO:0000313" key="2">
    <source>
        <dbReference type="Proteomes" id="UP000006729"/>
    </source>
</evidence>
<evidence type="ECO:0000313" key="1">
    <source>
        <dbReference type="EMBL" id="KAI9399974.1"/>
    </source>
</evidence>
<name>A0ACC0TEF1_POPTR</name>
<dbReference type="Proteomes" id="UP000006729">
    <property type="component" value="Chromosome 2"/>
</dbReference>
<organism evidence="1 2">
    <name type="scientific">Populus trichocarpa</name>
    <name type="common">Western balsam poplar</name>
    <name type="synonym">Populus balsamifera subsp. trichocarpa</name>
    <dbReference type="NCBI Taxonomy" id="3694"/>
    <lineage>
        <taxon>Eukaryota</taxon>
        <taxon>Viridiplantae</taxon>
        <taxon>Streptophyta</taxon>
        <taxon>Embryophyta</taxon>
        <taxon>Tracheophyta</taxon>
        <taxon>Spermatophyta</taxon>
        <taxon>Magnoliopsida</taxon>
        <taxon>eudicotyledons</taxon>
        <taxon>Gunneridae</taxon>
        <taxon>Pentapetalae</taxon>
        <taxon>rosids</taxon>
        <taxon>fabids</taxon>
        <taxon>Malpighiales</taxon>
        <taxon>Salicaceae</taxon>
        <taxon>Saliceae</taxon>
        <taxon>Populus</taxon>
    </lineage>
</organism>
<gene>
    <name evidence="1" type="ORF">POPTR_002G173750v4</name>
</gene>
<comment type="caution">
    <text evidence="1">The sequence shown here is derived from an EMBL/GenBank/DDBJ whole genome shotgun (WGS) entry which is preliminary data.</text>
</comment>
<proteinExistence type="predicted"/>
<sequence length="49" mass="5663">MGKACLAFSLRRRGKVQVPSKSLKGKRGRLYIIMRCVLMLVCWRDHGDK</sequence>
<reference evidence="1 2" key="1">
    <citation type="journal article" date="2006" name="Science">
        <title>The genome of black cottonwood, Populus trichocarpa (Torr. &amp; Gray).</title>
        <authorList>
            <person name="Tuskan G.A."/>
            <person name="Difazio S."/>
            <person name="Jansson S."/>
            <person name="Bohlmann J."/>
            <person name="Grigoriev I."/>
            <person name="Hellsten U."/>
            <person name="Putnam N."/>
            <person name="Ralph S."/>
            <person name="Rombauts S."/>
            <person name="Salamov A."/>
            <person name="Schein J."/>
            <person name="Sterck L."/>
            <person name="Aerts A."/>
            <person name="Bhalerao R.R."/>
            <person name="Bhalerao R.P."/>
            <person name="Blaudez D."/>
            <person name="Boerjan W."/>
            <person name="Brun A."/>
            <person name="Brunner A."/>
            <person name="Busov V."/>
            <person name="Campbell M."/>
            <person name="Carlson J."/>
            <person name="Chalot M."/>
            <person name="Chapman J."/>
            <person name="Chen G.L."/>
            <person name="Cooper D."/>
            <person name="Coutinho P.M."/>
            <person name="Couturier J."/>
            <person name="Covert S."/>
            <person name="Cronk Q."/>
            <person name="Cunningham R."/>
            <person name="Davis J."/>
            <person name="Degroeve S."/>
            <person name="Dejardin A."/>
            <person name="Depamphilis C."/>
            <person name="Detter J."/>
            <person name="Dirks B."/>
            <person name="Dubchak I."/>
            <person name="Duplessis S."/>
            <person name="Ehlting J."/>
            <person name="Ellis B."/>
            <person name="Gendler K."/>
            <person name="Goodstein D."/>
            <person name="Gribskov M."/>
            <person name="Grimwood J."/>
            <person name="Groover A."/>
            <person name="Gunter L."/>
            <person name="Hamberger B."/>
            <person name="Heinze B."/>
            <person name="Helariutta Y."/>
            <person name="Henrissat B."/>
            <person name="Holligan D."/>
            <person name="Holt R."/>
            <person name="Huang W."/>
            <person name="Islam-Faridi N."/>
            <person name="Jones S."/>
            <person name="Jones-Rhoades M."/>
            <person name="Jorgensen R."/>
            <person name="Joshi C."/>
            <person name="Kangasjarvi J."/>
            <person name="Karlsson J."/>
            <person name="Kelleher C."/>
            <person name="Kirkpatrick R."/>
            <person name="Kirst M."/>
            <person name="Kohler A."/>
            <person name="Kalluri U."/>
            <person name="Larimer F."/>
            <person name="Leebens-Mack J."/>
            <person name="Leple J.C."/>
            <person name="Locascio P."/>
            <person name="Lou Y."/>
            <person name="Lucas S."/>
            <person name="Martin F."/>
            <person name="Montanini B."/>
            <person name="Napoli C."/>
            <person name="Nelson D.R."/>
            <person name="Nelson C."/>
            <person name="Nieminen K."/>
            <person name="Nilsson O."/>
            <person name="Pereda V."/>
            <person name="Peter G."/>
            <person name="Philippe R."/>
            <person name="Pilate G."/>
            <person name="Poliakov A."/>
            <person name="Razumovskaya J."/>
            <person name="Richardson P."/>
            <person name="Rinaldi C."/>
            <person name="Ritland K."/>
            <person name="Rouze P."/>
            <person name="Ryaboy D."/>
            <person name="Schmutz J."/>
            <person name="Schrader J."/>
            <person name="Segerman B."/>
            <person name="Shin H."/>
            <person name="Siddiqui A."/>
            <person name="Sterky F."/>
            <person name="Terry A."/>
            <person name="Tsai C.J."/>
            <person name="Uberbacher E."/>
            <person name="Unneberg P."/>
            <person name="Vahala J."/>
            <person name="Wall K."/>
            <person name="Wessler S."/>
            <person name="Yang G."/>
            <person name="Yin T."/>
            <person name="Douglas C."/>
            <person name="Marra M."/>
            <person name="Sandberg G."/>
            <person name="Van de Peer Y."/>
            <person name="Rokhsar D."/>
        </authorList>
    </citation>
    <scope>NUCLEOTIDE SEQUENCE [LARGE SCALE GENOMIC DNA]</scope>
    <source>
        <strain evidence="2">cv. Nisqually</strain>
    </source>
</reference>
<dbReference type="EMBL" id="CM009291">
    <property type="protein sequence ID" value="KAI9399974.1"/>
    <property type="molecule type" value="Genomic_DNA"/>
</dbReference>
<accession>A0ACC0TEF1</accession>
<protein>
    <submittedName>
        <fullName evidence="1">Uncharacterized protein</fullName>
    </submittedName>
</protein>